<dbReference type="Proteomes" id="UP000676565">
    <property type="component" value="Unassembled WGS sequence"/>
</dbReference>
<evidence type="ECO:0000313" key="1">
    <source>
        <dbReference type="EMBL" id="MBP3956167.1"/>
    </source>
</evidence>
<proteinExistence type="predicted"/>
<keyword evidence="2" id="KW-1185">Reference proteome</keyword>
<protein>
    <submittedName>
        <fullName evidence="1">Uncharacterized protein</fullName>
    </submittedName>
</protein>
<evidence type="ECO:0000313" key="2">
    <source>
        <dbReference type="Proteomes" id="UP000676565"/>
    </source>
</evidence>
<dbReference type="RefSeq" id="WP_210654196.1">
    <property type="nucleotide sequence ID" value="NZ_JAGKQQ010000001.1"/>
</dbReference>
<name>A0ABS5BR10_9BACT</name>
<comment type="caution">
    <text evidence="1">The sequence shown here is derived from an EMBL/GenBank/DDBJ whole genome shotgun (WGS) entry which is preliminary data.</text>
</comment>
<organism evidence="1 2">
    <name type="scientific">Gemmata palustris</name>
    <dbReference type="NCBI Taxonomy" id="2822762"/>
    <lineage>
        <taxon>Bacteria</taxon>
        <taxon>Pseudomonadati</taxon>
        <taxon>Planctomycetota</taxon>
        <taxon>Planctomycetia</taxon>
        <taxon>Gemmatales</taxon>
        <taxon>Gemmataceae</taxon>
        <taxon>Gemmata</taxon>
    </lineage>
</organism>
<dbReference type="EMBL" id="JAGKQQ010000001">
    <property type="protein sequence ID" value="MBP3956167.1"/>
    <property type="molecule type" value="Genomic_DNA"/>
</dbReference>
<sequence>MTPVDALSDLTQSTQIDATAPRFFLDATFDANPDDGDWWLDIGGVDLPGSLAV</sequence>
<accession>A0ABS5BR10</accession>
<reference evidence="1 2" key="1">
    <citation type="submission" date="2021-04" db="EMBL/GenBank/DDBJ databases">
        <authorList>
            <person name="Ivanova A."/>
        </authorList>
    </citation>
    <scope>NUCLEOTIDE SEQUENCE [LARGE SCALE GENOMIC DNA]</scope>
    <source>
        <strain evidence="1 2">G18</strain>
    </source>
</reference>
<gene>
    <name evidence="1" type="ORF">J8F10_12825</name>
</gene>